<comment type="similarity">
    <text evidence="1">Belongs to the beta type-B retroviral polymerase family. HERV class-II K(HML-2) pol subfamily.</text>
</comment>
<dbReference type="GO" id="GO:0003676">
    <property type="term" value="F:nucleic acid binding"/>
    <property type="evidence" value="ECO:0007669"/>
    <property type="project" value="InterPro"/>
</dbReference>
<feature type="domain" description="Peptidase A2" evidence="10">
    <location>
        <begin position="265"/>
        <end position="304"/>
    </location>
</feature>
<evidence type="ECO:0000256" key="4">
    <source>
        <dbReference type="ARBA" id="ARBA00022695"/>
    </source>
</evidence>
<keyword evidence="7" id="KW-0378">Hydrolase</keyword>
<dbReference type="InterPro" id="IPR043128">
    <property type="entry name" value="Rev_trsase/Diguanyl_cyclase"/>
</dbReference>
<keyword evidence="8" id="KW-0479">Metal-binding</keyword>
<accession>A0A8J1LAI8</accession>
<dbReference type="AlphaFoldDB" id="A0A8J1LAI8"/>
<dbReference type="PROSITE" id="PS50158">
    <property type="entry name" value="ZF_CCHC"/>
    <property type="match status" value="1"/>
</dbReference>
<keyword evidence="4" id="KW-0548">Nucleotidyltransferase</keyword>
<evidence type="ECO:0000259" key="10">
    <source>
        <dbReference type="PROSITE" id="PS50175"/>
    </source>
</evidence>
<dbReference type="Gene3D" id="3.30.70.270">
    <property type="match status" value="2"/>
</dbReference>
<dbReference type="SUPFAM" id="SSF56672">
    <property type="entry name" value="DNA/RNA polymerases"/>
    <property type="match status" value="1"/>
</dbReference>
<evidence type="ECO:0000256" key="7">
    <source>
        <dbReference type="ARBA" id="ARBA00022801"/>
    </source>
</evidence>
<dbReference type="EC" id="3.1.26.4" evidence="2"/>
<evidence type="ECO:0000259" key="11">
    <source>
        <dbReference type="PROSITE" id="PS50878"/>
    </source>
</evidence>
<evidence type="ECO:0000256" key="5">
    <source>
        <dbReference type="ARBA" id="ARBA00022722"/>
    </source>
</evidence>
<organism evidence="12 13">
    <name type="scientific">Xenopus laevis</name>
    <name type="common">African clawed frog</name>
    <dbReference type="NCBI Taxonomy" id="8355"/>
    <lineage>
        <taxon>Eukaryota</taxon>
        <taxon>Metazoa</taxon>
        <taxon>Chordata</taxon>
        <taxon>Craniata</taxon>
        <taxon>Vertebrata</taxon>
        <taxon>Euteleostomi</taxon>
        <taxon>Amphibia</taxon>
        <taxon>Batrachia</taxon>
        <taxon>Anura</taxon>
        <taxon>Pipoidea</taxon>
        <taxon>Pipidae</taxon>
        <taxon>Xenopodinae</taxon>
        <taxon>Xenopus</taxon>
        <taxon>Xenopus</taxon>
    </lineage>
</organism>
<sequence length="846" mass="95378">MLEECPCSENDKRIRLVENRRPPASRVVRIFRMGQDTVTARECLKALEDVYGTCDHPHFWLQKFYSLRQREMEEVSVFVQRLYDILCKMVQKNIITRGEVEDKMRDQLLCSLHGEQSVSTVLRIKYRHGPPPTFGDLMLTVKELEAELHYATANTSREDGPTAKFPVAPMRGVRKVGKEVSREPRRRLFLSESRNAISSPKCFRCGHLGHRVQECPMPEDGGHLQSNAGQLSKKPGYSPQKMGSLCLPGVGRRCTFELVVNDVPTTALFDTGSQLTIIHRPFYQRYLSHLPLQPVGAMPVFGVGQLPTYMDGSVNVLLHIPGVMGERDEPVSVTAYVGPPSGGRETTPVILGSNVNVVEEAFLSLFQPKAATTSNAVPGVPEVSKFCQTSNPELPGGCVGNPWHPMEIPPGGVYSLKVYVEIVPATCGSFYLLETNPVDADLNGWEIVPERKDYRYRCPRTDVVTVKNITSHSVVIPAWRTVAYCYPVECVDSCPVQMGSPDAKLAFHLEEGEDPPEHRRKLEGRLASYSDVFSVDDMDMGCARHAEHRIRLSDATPFRERSRRIPPRDLEDVRNYLNMLQDQKIIVESCSPYASPIVIVWKKNGSVRLCVDYRTLNRCTIPDQYTLPRIDEALDALHGSAWFSVMDLRSGYYQIPMDPEDQEKTAFICPLGFYQFTRMPQGISGAPATFQRLMEKVLGDLTPRHCIVYLDDIIVFGSILEEHDIRLFNVLERLRQGGLKLSLDKYKFAWKSVRFIGDIVSADGVATDPEKVAAVLNWPKPSNVTELRLFLGFCGYYRRFVEGYSKIAHPLNGLLKGSNTKERSSVASQFQNNWSLECEEAFQTLK</sequence>
<dbReference type="OrthoDB" id="115435at2759"/>
<dbReference type="PROSITE" id="PS50878">
    <property type="entry name" value="RT_POL"/>
    <property type="match status" value="1"/>
</dbReference>
<dbReference type="GO" id="GO:0006508">
    <property type="term" value="P:proteolysis"/>
    <property type="evidence" value="ECO:0007669"/>
    <property type="project" value="InterPro"/>
</dbReference>
<dbReference type="PANTHER" id="PTHR37984">
    <property type="entry name" value="PROTEIN CBG26694"/>
    <property type="match status" value="1"/>
</dbReference>
<feature type="domain" description="Reverse transcriptase" evidence="11">
    <location>
        <begin position="581"/>
        <end position="760"/>
    </location>
</feature>
<dbReference type="Pfam" id="PF14893">
    <property type="entry name" value="PNMA"/>
    <property type="match status" value="1"/>
</dbReference>
<dbReference type="InterPro" id="IPR050951">
    <property type="entry name" value="Retrovirus_Pol_polyprotein"/>
</dbReference>
<gene>
    <name evidence="13" type="primary">LOC121396012</name>
</gene>
<name>A0A8J1LAI8_XENLA</name>
<dbReference type="InterPro" id="IPR001878">
    <property type="entry name" value="Znf_CCHC"/>
</dbReference>
<dbReference type="CDD" id="cd01647">
    <property type="entry name" value="RT_LTR"/>
    <property type="match status" value="1"/>
</dbReference>
<evidence type="ECO:0000256" key="3">
    <source>
        <dbReference type="ARBA" id="ARBA00022679"/>
    </source>
</evidence>
<dbReference type="PANTHER" id="PTHR37984:SF5">
    <property type="entry name" value="PROTEIN NYNRIN-LIKE"/>
    <property type="match status" value="1"/>
</dbReference>
<protein>
    <recommendedName>
        <fullName evidence="2">ribonuclease H</fullName>
        <ecNumber evidence="2">3.1.26.4</ecNumber>
    </recommendedName>
</protein>
<keyword evidence="8" id="KW-0862">Zinc</keyword>
<dbReference type="GO" id="GO:0004523">
    <property type="term" value="F:RNA-DNA hybrid ribonuclease activity"/>
    <property type="evidence" value="ECO:0007669"/>
    <property type="project" value="UniProtKB-EC"/>
</dbReference>
<dbReference type="InterPro" id="IPR001969">
    <property type="entry name" value="Aspartic_peptidase_AS"/>
</dbReference>
<dbReference type="GeneID" id="121396012"/>
<dbReference type="SUPFAM" id="SSF57756">
    <property type="entry name" value="Retrovirus zinc finger-like domains"/>
    <property type="match status" value="1"/>
</dbReference>
<dbReference type="Gene3D" id="3.10.10.10">
    <property type="entry name" value="HIV Type 1 Reverse Transcriptase, subunit A, domain 1"/>
    <property type="match status" value="1"/>
</dbReference>
<dbReference type="SUPFAM" id="SSF50630">
    <property type="entry name" value="Acid proteases"/>
    <property type="match status" value="1"/>
</dbReference>
<keyword evidence="3" id="KW-0808">Transferase</keyword>
<keyword evidence="12" id="KW-1185">Reference proteome</keyword>
<evidence type="ECO:0000256" key="8">
    <source>
        <dbReference type="PROSITE-ProRule" id="PRU00047"/>
    </source>
</evidence>
<reference evidence="13" key="1">
    <citation type="submission" date="2025-08" db="UniProtKB">
        <authorList>
            <consortium name="RefSeq"/>
        </authorList>
    </citation>
    <scope>IDENTIFICATION</scope>
    <source>
        <strain evidence="13">J_2021</strain>
        <tissue evidence="13">Erythrocytes</tissue>
    </source>
</reference>
<dbReference type="Proteomes" id="UP000186698">
    <property type="component" value="Chromosome 7S"/>
</dbReference>
<keyword evidence="6" id="KW-0255">Endonuclease</keyword>
<dbReference type="FunFam" id="3.30.70.270:FF:000020">
    <property type="entry name" value="Transposon Tf2-6 polyprotein-like Protein"/>
    <property type="match status" value="1"/>
</dbReference>
<dbReference type="InterPro" id="IPR048270">
    <property type="entry name" value="PNMA_C"/>
</dbReference>
<evidence type="ECO:0000256" key="1">
    <source>
        <dbReference type="ARBA" id="ARBA00010879"/>
    </source>
</evidence>
<evidence type="ECO:0000313" key="13">
    <source>
        <dbReference type="RefSeq" id="XP_041426543.1"/>
    </source>
</evidence>
<evidence type="ECO:0000313" key="12">
    <source>
        <dbReference type="Proteomes" id="UP000186698"/>
    </source>
</evidence>
<dbReference type="InterPro" id="IPR000477">
    <property type="entry name" value="RT_dom"/>
</dbReference>
<dbReference type="PROSITE" id="PS00141">
    <property type="entry name" value="ASP_PROTEASE"/>
    <property type="match status" value="1"/>
</dbReference>
<dbReference type="Pfam" id="PF00078">
    <property type="entry name" value="RVT_1"/>
    <property type="match status" value="1"/>
</dbReference>
<dbReference type="FunFam" id="3.10.10.10:FF:000004">
    <property type="entry name" value="Uncharacterized protein"/>
    <property type="match status" value="1"/>
</dbReference>
<keyword evidence="8" id="KW-0863">Zinc-finger</keyword>
<dbReference type="InterPro" id="IPR043502">
    <property type="entry name" value="DNA/RNA_pol_sf"/>
</dbReference>
<dbReference type="PROSITE" id="PS50175">
    <property type="entry name" value="ASP_PROT_RETROV"/>
    <property type="match status" value="1"/>
</dbReference>
<dbReference type="GO" id="GO:0004190">
    <property type="term" value="F:aspartic-type endopeptidase activity"/>
    <property type="evidence" value="ECO:0007669"/>
    <property type="project" value="InterPro"/>
</dbReference>
<dbReference type="RefSeq" id="XP_041426543.1">
    <property type="nucleotide sequence ID" value="XM_041570609.1"/>
</dbReference>
<evidence type="ECO:0000256" key="6">
    <source>
        <dbReference type="ARBA" id="ARBA00022759"/>
    </source>
</evidence>
<dbReference type="InterPro" id="IPR036875">
    <property type="entry name" value="Znf_CCHC_sf"/>
</dbReference>
<evidence type="ECO:0000256" key="2">
    <source>
        <dbReference type="ARBA" id="ARBA00012180"/>
    </source>
</evidence>
<evidence type="ECO:0000259" key="9">
    <source>
        <dbReference type="PROSITE" id="PS50158"/>
    </source>
</evidence>
<dbReference type="GO" id="GO:0016779">
    <property type="term" value="F:nucleotidyltransferase activity"/>
    <property type="evidence" value="ECO:0007669"/>
    <property type="project" value="UniProtKB-KW"/>
</dbReference>
<keyword evidence="5" id="KW-0540">Nuclease</keyword>
<feature type="domain" description="CCHC-type" evidence="9">
    <location>
        <begin position="201"/>
        <end position="216"/>
    </location>
</feature>
<dbReference type="GO" id="GO:0008270">
    <property type="term" value="F:zinc ion binding"/>
    <property type="evidence" value="ECO:0007669"/>
    <property type="project" value="UniProtKB-KW"/>
</dbReference>
<dbReference type="InterPro" id="IPR001995">
    <property type="entry name" value="Peptidase_A2_cat"/>
</dbReference>
<dbReference type="InterPro" id="IPR021109">
    <property type="entry name" value="Peptidase_aspartic_dom_sf"/>
</dbReference>
<proteinExistence type="inferred from homology"/>
<dbReference type="KEGG" id="xla:121396012"/>